<name>A0A4C1W6V1_EUMVA</name>
<keyword evidence="3" id="KW-1185">Reference proteome</keyword>
<dbReference type="EMBL" id="BGZK01000472">
    <property type="protein sequence ID" value="GBP45817.1"/>
    <property type="molecule type" value="Genomic_DNA"/>
</dbReference>
<dbReference type="AlphaFoldDB" id="A0A4C1W6V1"/>
<reference evidence="2 3" key="1">
    <citation type="journal article" date="2019" name="Commun. Biol.">
        <title>The bagworm genome reveals a unique fibroin gene that provides high tensile strength.</title>
        <authorList>
            <person name="Kono N."/>
            <person name="Nakamura H."/>
            <person name="Ohtoshi R."/>
            <person name="Tomita M."/>
            <person name="Numata K."/>
            <person name="Arakawa K."/>
        </authorList>
    </citation>
    <scope>NUCLEOTIDE SEQUENCE [LARGE SCALE GENOMIC DNA]</scope>
</reference>
<gene>
    <name evidence="2" type="ORF">EVAR_27524_1</name>
</gene>
<protein>
    <submittedName>
        <fullName evidence="2">Uncharacterized protein</fullName>
    </submittedName>
</protein>
<dbReference type="Proteomes" id="UP000299102">
    <property type="component" value="Unassembled WGS sequence"/>
</dbReference>
<feature type="region of interest" description="Disordered" evidence="1">
    <location>
        <begin position="56"/>
        <end position="78"/>
    </location>
</feature>
<evidence type="ECO:0000313" key="2">
    <source>
        <dbReference type="EMBL" id="GBP45817.1"/>
    </source>
</evidence>
<proteinExistence type="predicted"/>
<organism evidence="2 3">
    <name type="scientific">Eumeta variegata</name>
    <name type="common">Bagworm moth</name>
    <name type="synonym">Eumeta japonica</name>
    <dbReference type="NCBI Taxonomy" id="151549"/>
    <lineage>
        <taxon>Eukaryota</taxon>
        <taxon>Metazoa</taxon>
        <taxon>Ecdysozoa</taxon>
        <taxon>Arthropoda</taxon>
        <taxon>Hexapoda</taxon>
        <taxon>Insecta</taxon>
        <taxon>Pterygota</taxon>
        <taxon>Neoptera</taxon>
        <taxon>Endopterygota</taxon>
        <taxon>Lepidoptera</taxon>
        <taxon>Glossata</taxon>
        <taxon>Ditrysia</taxon>
        <taxon>Tineoidea</taxon>
        <taxon>Psychidae</taxon>
        <taxon>Oiketicinae</taxon>
        <taxon>Eumeta</taxon>
    </lineage>
</organism>
<sequence length="161" mass="18597">MKYYWYLLLKNQLPYEASDTQIRQLSPAWAYNEFLQIIHLLVTCFRHDPVPAPCPRLRPRSRPVSGPQSSSGPETGPIPNLDFGSIFLFTLSQPARYRDPLVNNFLRNSEDVSELRETYIPMRKSIHMELAVIFEGKRGYEQPEELPYLNLRGVTIGLPGF</sequence>
<evidence type="ECO:0000256" key="1">
    <source>
        <dbReference type="SAM" id="MobiDB-lite"/>
    </source>
</evidence>
<accession>A0A4C1W6V1</accession>
<evidence type="ECO:0000313" key="3">
    <source>
        <dbReference type="Proteomes" id="UP000299102"/>
    </source>
</evidence>
<comment type="caution">
    <text evidence="2">The sequence shown here is derived from an EMBL/GenBank/DDBJ whole genome shotgun (WGS) entry which is preliminary data.</text>
</comment>